<gene>
    <name evidence="1" type="ORF">Sradi_4849300</name>
</gene>
<evidence type="ECO:0000313" key="1">
    <source>
        <dbReference type="EMBL" id="KAL0336374.1"/>
    </source>
</evidence>
<protein>
    <submittedName>
        <fullName evidence="1">Uncharacterized protein</fullName>
    </submittedName>
</protein>
<reference evidence="1" key="2">
    <citation type="journal article" date="2024" name="Plant">
        <title>Genomic evolution and insights into agronomic trait innovations of Sesamum species.</title>
        <authorList>
            <person name="Miao H."/>
            <person name="Wang L."/>
            <person name="Qu L."/>
            <person name="Liu H."/>
            <person name="Sun Y."/>
            <person name="Le M."/>
            <person name="Wang Q."/>
            <person name="Wei S."/>
            <person name="Zheng Y."/>
            <person name="Lin W."/>
            <person name="Duan Y."/>
            <person name="Cao H."/>
            <person name="Xiong S."/>
            <person name="Wang X."/>
            <person name="Wei L."/>
            <person name="Li C."/>
            <person name="Ma Q."/>
            <person name="Ju M."/>
            <person name="Zhao R."/>
            <person name="Li G."/>
            <person name="Mu C."/>
            <person name="Tian Q."/>
            <person name="Mei H."/>
            <person name="Zhang T."/>
            <person name="Gao T."/>
            <person name="Zhang H."/>
        </authorList>
    </citation>
    <scope>NUCLEOTIDE SEQUENCE</scope>
    <source>
        <strain evidence="1">G02</strain>
    </source>
</reference>
<organism evidence="1">
    <name type="scientific">Sesamum radiatum</name>
    <name type="common">Black benniseed</name>
    <dbReference type="NCBI Taxonomy" id="300843"/>
    <lineage>
        <taxon>Eukaryota</taxon>
        <taxon>Viridiplantae</taxon>
        <taxon>Streptophyta</taxon>
        <taxon>Embryophyta</taxon>
        <taxon>Tracheophyta</taxon>
        <taxon>Spermatophyta</taxon>
        <taxon>Magnoliopsida</taxon>
        <taxon>eudicotyledons</taxon>
        <taxon>Gunneridae</taxon>
        <taxon>Pentapetalae</taxon>
        <taxon>asterids</taxon>
        <taxon>lamiids</taxon>
        <taxon>Lamiales</taxon>
        <taxon>Pedaliaceae</taxon>
        <taxon>Sesamum</taxon>
    </lineage>
</organism>
<name>A0AAW2MXZ1_SESRA</name>
<reference evidence="1" key="1">
    <citation type="submission" date="2020-06" db="EMBL/GenBank/DDBJ databases">
        <authorList>
            <person name="Li T."/>
            <person name="Hu X."/>
            <person name="Zhang T."/>
            <person name="Song X."/>
            <person name="Zhang H."/>
            <person name="Dai N."/>
            <person name="Sheng W."/>
            <person name="Hou X."/>
            <person name="Wei L."/>
        </authorList>
    </citation>
    <scope>NUCLEOTIDE SEQUENCE</scope>
    <source>
        <strain evidence="1">G02</strain>
        <tissue evidence="1">Leaf</tissue>
    </source>
</reference>
<comment type="caution">
    <text evidence="1">The sequence shown here is derived from an EMBL/GenBank/DDBJ whole genome shotgun (WGS) entry which is preliminary data.</text>
</comment>
<sequence>MLSLPVMFRPALDILLSLFPAPFNPSQWFPPCHDPSIFGVFNSSKQVTTSASQIIPPIPPSLSSCHPHTHLSSDFVPNSHYHISDLNLSYFGKSRFPCSPSISPTN</sequence>
<accession>A0AAW2MXZ1</accession>
<dbReference type="AlphaFoldDB" id="A0AAW2MXZ1"/>
<proteinExistence type="predicted"/>
<dbReference type="EMBL" id="JACGWJ010000021">
    <property type="protein sequence ID" value="KAL0336374.1"/>
    <property type="molecule type" value="Genomic_DNA"/>
</dbReference>